<comment type="similarity">
    <text evidence="1">Belongs to the peptidase A24 family.</text>
</comment>
<keyword evidence="2" id="KW-0472">Membrane</keyword>
<feature type="transmembrane region" description="Helical" evidence="2">
    <location>
        <begin position="54"/>
        <end position="73"/>
    </location>
</feature>
<keyword evidence="2" id="KW-0812">Transmembrane</keyword>
<dbReference type="Pfam" id="PF01478">
    <property type="entry name" value="Peptidase_A24"/>
    <property type="match status" value="1"/>
</dbReference>
<feature type="domain" description="Prepilin type IV endopeptidase peptidase" evidence="3">
    <location>
        <begin position="5"/>
        <end position="108"/>
    </location>
</feature>
<reference evidence="4 5" key="2">
    <citation type="submission" date="2017-09" db="EMBL/GenBank/DDBJ databases">
        <title>Bacillus patelloidae sp. nov., isolated from the intestinal tract of a marine limpet.</title>
        <authorList>
            <person name="Liu R."/>
            <person name="Dong C."/>
            <person name="Shao Z."/>
        </authorList>
    </citation>
    <scope>NUCLEOTIDE SEQUENCE [LARGE SCALE GENOMIC DNA]</scope>
    <source>
        <strain evidence="4 5">SA5d-4</strain>
    </source>
</reference>
<comment type="caution">
    <text evidence="4">The sequence shown here is derived from an EMBL/GenBank/DDBJ whole genome shotgun (WGS) entry which is preliminary data.</text>
</comment>
<dbReference type="GO" id="GO:0005886">
    <property type="term" value="C:plasma membrane"/>
    <property type="evidence" value="ECO:0007669"/>
    <property type="project" value="TreeGrafter"/>
</dbReference>
<sequence>MITTLILLIILGICVVTDIRERKIYNAVIFPALLLAFIIQGIDHGFVGLKTAGIGFSVGFGLLLIPYFLGGMGAGDVKLLGLIGALKGSSFVMYTAIYMGMIGALMALGIILFRSGAFTAVLYGVHSARNGIKVPIKEGVFNSSYSYPYGVAIAAGALAALALERWIILW</sequence>
<protein>
    <recommendedName>
        <fullName evidence="3">Prepilin type IV endopeptidase peptidase domain-containing protein</fullName>
    </recommendedName>
</protein>
<evidence type="ECO:0000256" key="1">
    <source>
        <dbReference type="ARBA" id="ARBA00005801"/>
    </source>
</evidence>
<keyword evidence="5" id="KW-1185">Reference proteome</keyword>
<dbReference type="Gene3D" id="1.20.120.1220">
    <property type="match status" value="1"/>
</dbReference>
<evidence type="ECO:0000256" key="2">
    <source>
        <dbReference type="SAM" id="Phobius"/>
    </source>
</evidence>
<keyword evidence="2" id="KW-1133">Transmembrane helix</keyword>
<dbReference type="GO" id="GO:0004190">
    <property type="term" value="F:aspartic-type endopeptidase activity"/>
    <property type="evidence" value="ECO:0007669"/>
    <property type="project" value="InterPro"/>
</dbReference>
<dbReference type="PANTHER" id="PTHR30487:SF0">
    <property type="entry name" value="PREPILIN LEADER PEPTIDASE_N-METHYLTRANSFERASE-RELATED"/>
    <property type="match status" value="1"/>
</dbReference>
<dbReference type="EMBL" id="NPIA01000001">
    <property type="protein sequence ID" value="OZM58137.1"/>
    <property type="molecule type" value="Genomic_DNA"/>
</dbReference>
<reference evidence="5" key="1">
    <citation type="submission" date="2017-08" db="EMBL/GenBank/DDBJ databases">
        <authorList>
            <person name="Huang Z."/>
        </authorList>
    </citation>
    <scope>NUCLEOTIDE SEQUENCE [LARGE SCALE GENOMIC DNA]</scope>
    <source>
        <strain evidence="5">SA5d-4</strain>
    </source>
</reference>
<dbReference type="AlphaFoldDB" id="A0A263BXV3"/>
<dbReference type="InterPro" id="IPR000045">
    <property type="entry name" value="Prepilin_IV_endopep_pep"/>
</dbReference>
<dbReference type="GO" id="GO:0006465">
    <property type="term" value="P:signal peptide processing"/>
    <property type="evidence" value="ECO:0007669"/>
    <property type="project" value="TreeGrafter"/>
</dbReference>
<dbReference type="InterPro" id="IPR050882">
    <property type="entry name" value="Prepilin_peptidase/N-MTase"/>
</dbReference>
<evidence type="ECO:0000313" key="4">
    <source>
        <dbReference type="EMBL" id="OZM58137.1"/>
    </source>
</evidence>
<dbReference type="Proteomes" id="UP000217083">
    <property type="component" value="Unassembled WGS sequence"/>
</dbReference>
<accession>A0A263BXV3</accession>
<feature type="transmembrane region" description="Helical" evidence="2">
    <location>
        <begin position="24"/>
        <end position="42"/>
    </location>
</feature>
<evidence type="ECO:0000259" key="3">
    <source>
        <dbReference type="Pfam" id="PF01478"/>
    </source>
</evidence>
<feature type="transmembrane region" description="Helical" evidence="2">
    <location>
        <begin position="145"/>
        <end position="163"/>
    </location>
</feature>
<organism evidence="4 5">
    <name type="scientific">Lottiidibacillus patelloidae</name>
    <dbReference type="NCBI Taxonomy" id="2670334"/>
    <lineage>
        <taxon>Bacteria</taxon>
        <taxon>Bacillati</taxon>
        <taxon>Bacillota</taxon>
        <taxon>Bacilli</taxon>
        <taxon>Bacillales</taxon>
        <taxon>Bacillaceae</taxon>
        <taxon>Lottiidibacillus</taxon>
    </lineage>
</organism>
<evidence type="ECO:0000313" key="5">
    <source>
        <dbReference type="Proteomes" id="UP000217083"/>
    </source>
</evidence>
<dbReference type="PANTHER" id="PTHR30487">
    <property type="entry name" value="TYPE 4 PREPILIN-LIKE PROTEINS LEADER PEPTIDE-PROCESSING ENZYME"/>
    <property type="match status" value="1"/>
</dbReference>
<gene>
    <name evidence="4" type="ORF">CIB95_00730</name>
</gene>
<name>A0A263BXV3_9BACI</name>
<proteinExistence type="inferred from homology"/>